<feature type="region of interest" description="Disordered" evidence="1">
    <location>
        <begin position="1"/>
        <end position="23"/>
    </location>
</feature>
<dbReference type="Proteomes" id="UP000324222">
    <property type="component" value="Unassembled WGS sequence"/>
</dbReference>
<organism evidence="2 3">
    <name type="scientific">Portunus trituberculatus</name>
    <name type="common">Swimming crab</name>
    <name type="synonym">Neptunus trituberculatus</name>
    <dbReference type="NCBI Taxonomy" id="210409"/>
    <lineage>
        <taxon>Eukaryota</taxon>
        <taxon>Metazoa</taxon>
        <taxon>Ecdysozoa</taxon>
        <taxon>Arthropoda</taxon>
        <taxon>Crustacea</taxon>
        <taxon>Multicrustacea</taxon>
        <taxon>Malacostraca</taxon>
        <taxon>Eumalacostraca</taxon>
        <taxon>Eucarida</taxon>
        <taxon>Decapoda</taxon>
        <taxon>Pleocyemata</taxon>
        <taxon>Brachyura</taxon>
        <taxon>Eubrachyura</taxon>
        <taxon>Portunoidea</taxon>
        <taxon>Portunidae</taxon>
        <taxon>Portuninae</taxon>
        <taxon>Portunus</taxon>
    </lineage>
</organism>
<evidence type="ECO:0000256" key="1">
    <source>
        <dbReference type="SAM" id="MobiDB-lite"/>
    </source>
</evidence>
<gene>
    <name evidence="2" type="ORF">E2C01_074680</name>
</gene>
<name>A0A5B7ICW6_PORTR</name>
<proteinExistence type="predicted"/>
<protein>
    <submittedName>
        <fullName evidence="2">Uncharacterized protein</fullName>
    </submittedName>
</protein>
<dbReference type="EMBL" id="VSRR010053043">
    <property type="protein sequence ID" value="MPC80113.1"/>
    <property type="molecule type" value="Genomic_DNA"/>
</dbReference>
<evidence type="ECO:0000313" key="3">
    <source>
        <dbReference type="Proteomes" id="UP000324222"/>
    </source>
</evidence>
<feature type="region of interest" description="Disordered" evidence="1">
    <location>
        <begin position="50"/>
        <end position="73"/>
    </location>
</feature>
<evidence type="ECO:0000313" key="2">
    <source>
        <dbReference type="EMBL" id="MPC80113.1"/>
    </source>
</evidence>
<accession>A0A5B7ICW6</accession>
<sequence length="93" mass="10056">METITASVHNSTVSGSLESQGQPLLTSAGSRLAKLTATLAPHLLTLHSDRHHASSRTFTAPRPPAPLVSHPLRSPMPNVYTWPRYISPFTCIS</sequence>
<reference evidence="2 3" key="1">
    <citation type="submission" date="2019-05" db="EMBL/GenBank/DDBJ databases">
        <title>Another draft genome of Portunus trituberculatus and its Hox gene families provides insights of decapod evolution.</title>
        <authorList>
            <person name="Jeong J.-H."/>
            <person name="Song I."/>
            <person name="Kim S."/>
            <person name="Choi T."/>
            <person name="Kim D."/>
            <person name="Ryu S."/>
            <person name="Kim W."/>
        </authorList>
    </citation>
    <scope>NUCLEOTIDE SEQUENCE [LARGE SCALE GENOMIC DNA]</scope>
    <source>
        <tissue evidence="2">Muscle</tissue>
    </source>
</reference>
<dbReference type="AlphaFoldDB" id="A0A5B7ICW6"/>
<comment type="caution">
    <text evidence="2">The sequence shown here is derived from an EMBL/GenBank/DDBJ whole genome shotgun (WGS) entry which is preliminary data.</text>
</comment>
<keyword evidence="3" id="KW-1185">Reference proteome</keyword>